<dbReference type="AlphaFoldDB" id="A0AAX4HKH9"/>
<protein>
    <submittedName>
        <fullName evidence="2">Chitobiase/beta-hexosaminidase C-terminal domain-containing protein</fullName>
    </submittedName>
</protein>
<evidence type="ECO:0000313" key="2">
    <source>
        <dbReference type="EMBL" id="WPU63724.1"/>
    </source>
</evidence>
<name>A0AAX4HKH9_9BACT</name>
<dbReference type="RefSeq" id="WP_321390973.1">
    <property type="nucleotide sequence ID" value="NZ_CP139487.1"/>
</dbReference>
<dbReference type="Proteomes" id="UP001324634">
    <property type="component" value="Chromosome"/>
</dbReference>
<proteinExistence type="predicted"/>
<gene>
    <name evidence="2" type="ORF">SOO65_13600</name>
</gene>
<feature type="region of interest" description="Disordered" evidence="1">
    <location>
        <begin position="48"/>
        <end position="186"/>
    </location>
</feature>
<organism evidence="2 3">
    <name type="scientific">Peredibacter starrii</name>
    <dbReference type="NCBI Taxonomy" id="28202"/>
    <lineage>
        <taxon>Bacteria</taxon>
        <taxon>Pseudomonadati</taxon>
        <taxon>Bdellovibrionota</taxon>
        <taxon>Bacteriovoracia</taxon>
        <taxon>Bacteriovoracales</taxon>
        <taxon>Bacteriovoracaceae</taxon>
        <taxon>Peredibacter</taxon>
    </lineage>
</organism>
<feature type="compositionally biased region" description="Polar residues" evidence="1">
    <location>
        <begin position="100"/>
        <end position="139"/>
    </location>
</feature>
<feature type="compositionally biased region" description="Basic and acidic residues" evidence="1">
    <location>
        <begin position="75"/>
        <end position="86"/>
    </location>
</feature>
<keyword evidence="3" id="KW-1185">Reference proteome</keyword>
<dbReference type="EMBL" id="CP139487">
    <property type="protein sequence ID" value="WPU63724.1"/>
    <property type="molecule type" value="Genomic_DNA"/>
</dbReference>
<evidence type="ECO:0000256" key="1">
    <source>
        <dbReference type="SAM" id="MobiDB-lite"/>
    </source>
</evidence>
<sequence length="451" mass="48662">MKKKHVALAGVLLLAYFLGVNLKSEPKTVRRDSFEDEVVVLKKKLIKRRPSSTAKAQKELDKNQTPVDLPTFSISDREKYRSEKGFVNEPENNEIPAEMNMSTPYSPGVSNQSASAYQSGRNNSSAPKNKTASAPNGTVPNGPMVFTNVPDQPTPTPNTNNNNSNTSNPNNSGSTSSGSEETPPAVCSANIGGGSFNGPISVELSCSNTSSIKYCVSEGTCCDPETGSSYTGPITIGQASKTFCLSYTGGDDISEATYTFNANLPHLEIFQPKVQVQTTQLDTLLSIVSNNFGSNDHSVGLISFRQNNPQSSALTCQEAVEFVPSGWAGSGTLAVLPETPVFPYTPTDQINVMLNISKLVYGENYLVSYVKSSQYAEEQYACSHSKMILRDFYYFESLPIEVSDSNTFLGGFSPIGPGEDNSTLYRGPASDLNTTSLEELRSGIVSVFYDK</sequence>
<evidence type="ECO:0000313" key="3">
    <source>
        <dbReference type="Proteomes" id="UP001324634"/>
    </source>
</evidence>
<dbReference type="KEGG" id="psti:SOO65_13600"/>
<accession>A0AAX4HKH9</accession>
<reference evidence="2 3" key="1">
    <citation type="submission" date="2023-11" db="EMBL/GenBank/DDBJ databases">
        <title>Peredibacter starrii A3.12.</title>
        <authorList>
            <person name="Mitchell R.J."/>
        </authorList>
    </citation>
    <scope>NUCLEOTIDE SEQUENCE [LARGE SCALE GENOMIC DNA]</scope>
    <source>
        <strain evidence="2 3">A3.12</strain>
    </source>
</reference>
<feature type="compositionally biased region" description="Low complexity" evidence="1">
    <location>
        <begin position="157"/>
        <end position="184"/>
    </location>
</feature>